<comment type="caution">
    <text evidence="1">The sequence shown here is derived from an EMBL/GenBank/DDBJ whole genome shotgun (WGS) entry which is preliminary data.</text>
</comment>
<dbReference type="InterPro" id="IPR029058">
    <property type="entry name" value="AB_hydrolase_fold"/>
</dbReference>
<organism evidence="1 2">
    <name type="scientific">Legionella quinlivanii</name>
    <dbReference type="NCBI Taxonomy" id="45073"/>
    <lineage>
        <taxon>Bacteria</taxon>
        <taxon>Pseudomonadati</taxon>
        <taxon>Pseudomonadota</taxon>
        <taxon>Gammaproteobacteria</taxon>
        <taxon>Legionellales</taxon>
        <taxon>Legionellaceae</taxon>
        <taxon>Legionella</taxon>
    </lineage>
</organism>
<dbReference type="AlphaFoldDB" id="A0A364LI19"/>
<dbReference type="Proteomes" id="UP000249458">
    <property type="component" value="Unassembled WGS sequence"/>
</dbReference>
<evidence type="ECO:0000313" key="2">
    <source>
        <dbReference type="Proteomes" id="UP000249458"/>
    </source>
</evidence>
<evidence type="ECO:0000313" key="1">
    <source>
        <dbReference type="EMBL" id="RAP35987.1"/>
    </source>
</evidence>
<protein>
    <submittedName>
        <fullName evidence="1">Uncharacterized protein</fullName>
    </submittedName>
</protein>
<dbReference type="RefSeq" id="WP_112219915.1">
    <property type="nucleotide sequence ID" value="NZ_MVJN01000007.1"/>
</dbReference>
<sequence>MDLSHIGGFGHSVGGLTISKAIHDDPSLLQAGLTFDIGMDYSGVSRKSFIIPFMHQIAATRKDVEHPVPIFELGENGDLVGIAPNGIDKHYSTHASFTDLSTIQETPVFITIKEYLKKRIDDGFDLAFLSHRPSPSEYEHYQNITYVLYIENDSWQLGLYESKQLIKNFSILWIAALDEALKNLPPKLPEDLSDEDKKPIQEIMVSFHRMLNQLLGEGDGREITRAINKNLLQFLNTFLKHEKDPDLKTCKPLVKNTYIKCGPGKALV</sequence>
<reference evidence="1 2" key="1">
    <citation type="submission" date="2017-02" db="EMBL/GenBank/DDBJ databases">
        <title>Legionella quilivanii strain from human: case report and whole genome sequencing analysis.</title>
        <authorList>
            <person name="Lalancette C."/>
            <person name="Leduc J.-M."/>
            <person name="Levesque S."/>
            <person name="Fournier E."/>
            <person name="Saoud J."/>
            <person name="Faucher S.P."/>
            <person name="Bernard K."/>
            <person name="Martineau C."/>
            <person name="Longtin J."/>
        </authorList>
    </citation>
    <scope>NUCLEOTIDE SEQUENCE [LARGE SCALE GENOMIC DNA]</scope>
    <source>
        <strain evidence="1 2">ID143958</strain>
    </source>
</reference>
<name>A0A364LI19_9GAMM</name>
<proteinExistence type="predicted"/>
<dbReference type="EMBL" id="MVJN01000007">
    <property type="protein sequence ID" value="RAP35987.1"/>
    <property type="molecule type" value="Genomic_DNA"/>
</dbReference>
<accession>A0A364LI19</accession>
<gene>
    <name evidence="1" type="ORF">B1207_10460</name>
</gene>
<dbReference type="Gene3D" id="3.40.50.1820">
    <property type="entry name" value="alpha/beta hydrolase"/>
    <property type="match status" value="1"/>
</dbReference>